<evidence type="ECO:0000313" key="2">
    <source>
        <dbReference type="Proteomes" id="UP000184418"/>
    </source>
</evidence>
<protein>
    <submittedName>
        <fullName evidence="1">Uncharacterized protein</fullName>
    </submittedName>
</protein>
<accession>A0A1M6GZC6</accession>
<dbReference type="AlphaFoldDB" id="A0A1M6GZC6"/>
<dbReference type="OrthoDB" id="881467at2"/>
<dbReference type="Proteomes" id="UP000184418">
    <property type="component" value="Unassembled WGS sequence"/>
</dbReference>
<organism evidence="1 2">
    <name type="scientific">Hymenobacter daecheongensis DSM 21074</name>
    <dbReference type="NCBI Taxonomy" id="1121955"/>
    <lineage>
        <taxon>Bacteria</taxon>
        <taxon>Pseudomonadati</taxon>
        <taxon>Bacteroidota</taxon>
        <taxon>Cytophagia</taxon>
        <taxon>Cytophagales</taxon>
        <taxon>Hymenobacteraceae</taxon>
        <taxon>Hymenobacter</taxon>
    </lineage>
</organism>
<proteinExistence type="predicted"/>
<dbReference type="EMBL" id="FQYN01000004">
    <property type="protein sequence ID" value="SHJ15215.1"/>
    <property type="molecule type" value="Genomic_DNA"/>
</dbReference>
<reference evidence="1 2" key="1">
    <citation type="submission" date="2016-11" db="EMBL/GenBank/DDBJ databases">
        <authorList>
            <person name="Jaros S."/>
            <person name="Januszkiewicz K."/>
            <person name="Wedrychowicz H."/>
        </authorList>
    </citation>
    <scope>NUCLEOTIDE SEQUENCE [LARGE SCALE GENOMIC DNA]</scope>
    <source>
        <strain evidence="1 2">DSM 21074</strain>
    </source>
</reference>
<keyword evidence="2" id="KW-1185">Reference proteome</keyword>
<dbReference type="RefSeq" id="WP_073109544.1">
    <property type="nucleotide sequence ID" value="NZ_FQYN01000004.1"/>
</dbReference>
<gene>
    <name evidence="1" type="ORF">SAMN02745146_2453</name>
</gene>
<evidence type="ECO:0000313" key="1">
    <source>
        <dbReference type="EMBL" id="SHJ15215.1"/>
    </source>
</evidence>
<name>A0A1M6GZC6_9BACT</name>
<sequence>MPARFLVSALFFGLLLTALLGFSAGPRPASPPATISLRINGLPIATDTLGSRIFVGTNHTLRLNIIRANDPDGEGLTILIDRFPLTPGTYAFQEILSGHNRDASYRYQQVAAYSKSCPDNPGLVKITAVDTVRKVLTGSYHCQVCESGRGARRFTMTGAFSFPYEEE</sequence>